<dbReference type="InterPro" id="IPR045061">
    <property type="entry name" value="FtsZ/CetZ"/>
</dbReference>
<keyword evidence="4 6" id="KW-0132">Cell division</keyword>
<dbReference type="GO" id="GO:0051258">
    <property type="term" value="P:protein polymerization"/>
    <property type="evidence" value="ECO:0007669"/>
    <property type="project" value="UniProtKB-UniRule"/>
</dbReference>
<dbReference type="SMART" id="SM00864">
    <property type="entry name" value="Tubulin"/>
    <property type="match status" value="1"/>
</dbReference>
<dbReference type="GO" id="GO:0005525">
    <property type="term" value="F:GTP binding"/>
    <property type="evidence" value="ECO:0007669"/>
    <property type="project" value="UniProtKB-UniRule"/>
</dbReference>
<feature type="binding site" evidence="4">
    <location>
        <position position="149"/>
    </location>
    <ligand>
        <name>GTP</name>
        <dbReference type="ChEBI" id="CHEBI:37565"/>
    </ligand>
</feature>
<dbReference type="PANTHER" id="PTHR30314:SF3">
    <property type="entry name" value="MITOCHONDRIAL DIVISION PROTEIN FSZA"/>
    <property type="match status" value="1"/>
</dbReference>
<evidence type="ECO:0000259" key="7">
    <source>
        <dbReference type="SMART" id="SM00864"/>
    </source>
</evidence>
<keyword evidence="2 4" id="KW-0547">Nucleotide-binding</keyword>
<dbReference type="Pfam" id="PF00091">
    <property type="entry name" value="Tubulin"/>
    <property type="match status" value="1"/>
</dbReference>
<dbReference type="InterPro" id="IPR003008">
    <property type="entry name" value="Tubulin_FtsZ_GTPase"/>
</dbReference>
<reference evidence="9" key="1">
    <citation type="submission" date="2023-05" db="EMBL/GenBank/DDBJ databases">
        <authorList>
            <person name="Zhang X."/>
        </authorList>
    </citation>
    <scope>NUCLEOTIDE SEQUENCE</scope>
    <source>
        <strain evidence="9">YF14B1</strain>
    </source>
</reference>
<dbReference type="Pfam" id="PF12327">
    <property type="entry name" value="FtsZ_C"/>
    <property type="match status" value="1"/>
</dbReference>
<feature type="binding site" evidence="4">
    <location>
        <position position="145"/>
    </location>
    <ligand>
        <name>GTP</name>
        <dbReference type="ChEBI" id="CHEBI:37565"/>
    </ligand>
</feature>
<feature type="binding site" evidence="4">
    <location>
        <begin position="114"/>
        <end position="116"/>
    </location>
    <ligand>
        <name>GTP</name>
        <dbReference type="ChEBI" id="CHEBI:37565"/>
    </ligand>
</feature>
<dbReference type="InterPro" id="IPR036525">
    <property type="entry name" value="Tubulin/FtsZ_GTPase_sf"/>
</dbReference>
<dbReference type="InterPro" id="IPR020805">
    <property type="entry name" value="Cell_div_FtsZ_CS"/>
</dbReference>
<name>A0AAE3QNU8_9BACT</name>
<dbReference type="GO" id="GO:0000917">
    <property type="term" value="P:division septum assembly"/>
    <property type="evidence" value="ECO:0007669"/>
    <property type="project" value="UniProtKB-KW"/>
</dbReference>
<feature type="domain" description="Tubulin/FtsZ 2-layer sandwich" evidence="8">
    <location>
        <begin position="212"/>
        <end position="333"/>
    </location>
</feature>
<evidence type="ECO:0000256" key="1">
    <source>
        <dbReference type="ARBA" id="ARBA00009690"/>
    </source>
</evidence>
<dbReference type="PROSITE" id="PS01134">
    <property type="entry name" value="FTSZ_1"/>
    <property type="match status" value="1"/>
</dbReference>
<evidence type="ECO:0000256" key="4">
    <source>
        <dbReference type="HAMAP-Rule" id="MF_00909"/>
    </source>
</evidence>
<dbReference type="GO" id="GO:0043093">
    <property type="term" value="P:FtsZ-dependent cytokinesis"/>
    <property type="evidence" value="ECO:0007669"/>
    <property type="project" value="UniProtKB-UniRule"/>
</dbReference>
<keyword evidence="4 6" id="KW-0131">Cell cycle</keyword>
<dbReference type="InterPro" id="IPR000158">
    <property type="entry name" value="Cell_div_FtsZ"/>
</dbReference>
<dbReference type="Gene3D" id="3.40.50.1440">
    <property type="entry name" value="Tubulin/FtsZ, GTPase domain"/>
    <property type="match status" value="1"/>
</dbReference>
<dbReference type="GO" id="GO:0005737">
    <property type="term" value="C:cytoplasm"/>
    <property type="evidence" value="ECO:0007669"/>
    <property type="project" value="UniProtKB-SubCell"/>
</dbReference>
<feature type="domain" description="Tubulin/FtsZ GTPase" evidence="7">
    <location>
        <begin position="18"/>
        <end position="210"/>
    </location>
</feature>
<dbReference type="InterPro" id="IPR018316">
    <property type="entry name" value="Tubulin/FtsZ_2-layer-sand-dom"/>
</dbReference>
<dbReference type="CDD" id="cd02201">
    <property type="entry name" value="FtsZ_type1"/>
    <property type="match status" value="1"/>
</dbReference>
<evidence type="ECO:0000313" key="10">
    <source>
        <dbReference type="Proteomes" id="UP001241110"/>
    </source>
</evidence>
<evidence type="ECO:0000259" key="8">
    <source>
        <dbReference type="SMART" id="SM00865"/>
    </source>
</evidence>
<evidence type="ECO:0000256" key="5">
    <source>
        <dbReference type="NCBIfam" id="TIGR00065"/>
    </source>
</evidence>
<evidence type="ECO:0000256" key="2">
    <source>
        <dbReference type="ARBA" id="ARBA00022741"/>
    </source>
</evidence>
<accession>A0AAE3QNU8</accession>
<keyword evidence="3 4" id="KW-0342">GTP-binding</keyword>
<sequence>MFNIGNVKFDLPINNQSIIKVIGVGGGGGNAVNHMFRQGIRDVEFVVCNTDAQALTSSPVPYKIQLGASLTEGLGAGANPDQGRAAALESEEDIKALFTPNVKMVFITAGMGGGTGTGAAPVISRIAKEMGVLTVAIVTAPFSFEGRIKIQNAFKGIDELKQYCDTVLLISNDKLLEIFGDLPKSKAFAEADNILTNAAKSIAEIITVPGYVNVDFEDVKKVMKNAGQAVIGSATAQGESRARKVIEAALNSPLLNSRDIRGAKKILVTMFYSQEAEMTMGETKEIMKYIEEKTGILVDELIHGDIIDDSLGQHIRVTIIATGFDAPENTAVKAIIESEPAQPVKVEVIPVPQPEVVVNVPQINKSLPFEFSLEDKSTVGGPTPVVLESSSVVEEKPITPISQPSEEVELFLQRKKLGERKDLRQLNSTLTLEDIREKTETPAYVRRGIHIFEPPSEPNITKHNLDD</sequence>
<comment type="subunit">
    <text evidence="4">Homodimer. Polymerizes to form a dynamic ring structure in a strictly GTP-dependent manner. Interacts directly with several other division proteins.</text>
</comment>
<dbReference type="RefSeq" id="WP_313976988.1">
    <property type="nucleotide sequence ID" value="NZ_JASJOS010000003.1"/>
</dbReference>
<evidence type="ECO:0000256" key="6">
    <source>
        <dbReference type="RuleBase" id="RU000631"/>
    </source>
</evidence>
<evidence type="ECO:0000313" key="9">
    <source>
        <dbReference type="EMBL" id="MDJ1480371.1"/>
    </source>
</evidence>
<dbReference type="PRINTS" id="PR00423">
    <property type="entry name" value="CELLDVISFTSZ"/>
</dbReference>
<proteinExistence type="inferred from homology"/>
<comment type="function">
    <text evidence="4 6">Essential cell division protein that forms a contractile ring structure (Z ring) at the future cell division site. The regulation of the ring assembly controls the timing and the location of cell division. One of the functions of the FtsZ ring is to recruit other cell division proteins to the septum to produce a new cell wall between the dividing cells. Binds GTP and shows GTPase activity.</text>
</comment>
<comment type="similarity">
    <text evidence="1 4 6">Belongs to the FtsZ family.</text>
</comment>
<comment type="subcellular location">
    <subcellularLocation>
        <location evidence="4">Cytoplasm</location>
    </subcellularLocation>
    <text evidence="4">Assembles at midcell at the inner surface of the cytoplasmic membrane.</text>
</comment>
<evidence type="ECO:0000256" key="3">
    <source>
        <dbReference type="ARBA" id="ARBA00023134"/>
    </source>
</evidence>
<protein>
    <recommendedName>
        <fullName evidence="4 5">Cell division protein FtsZ</fullName>
    </recommendedName>
</protein>
<dbReference type="GO" id="GO:0003924">
    <property type="term" value="F:GTPase activity"/>
    <property type="evidence" value="ECO:0007669"/>
    <property type="project" value="UniProtKB-UniRule"/>
</dbReference>
<dbReference type="GO" id="GO:0032153">
    <property type="term" value="C:cell division site"/>
    <property type="evidence" value="ECO:0007669"/>
    <property type="project" value="UniProtKB-UniRule"/>
</dbReference>
<dbReference type="PROSITE" id="PS01135">
    <property type="entry name" value="FTSZ_2"/>
    <property type="match status" value="1"/>
</dbReference>
<keyword evidence="4" id="KW-0963">Cytoplasm</keyword>
<dbReference type="Proteomes" id="UP001241110">
    <property type="component" value="Unassembled WGS sequence"/>
</dbReference>
<dbReference type="HAMAP" id="MF_00909">
    <property type="entry name" value="FtsZ"/>
    <property type="match status" value="1"/>
</dbReference>
<dbReference type="InterPro" id="IPR008280">
    <property type="entry name" value="Tub_FtsZ_C"/>
</dbReference>
<dbReference type="PANTHER" id="PTHR30314">
    <property type="entry name" value="CELL DIVISION PROTEIN FTSZ-RELATED"/>
    <property type="match status" value="1"/>
</dbReference>
<dbReference type="SMART" id="SM00865">
    <property type="entry name" value="Tubulin_C"/>
    <property type="match status" value="1"/>
</dbReference>
<dbReference type="EMBL" id="JASJOS010000003">
    <property type="protein sequence ID" value="MDJ1480371.1"/>
    <property type="molecule type" value="Genomic_DNA"/>
</dbReference>
<comment type="caution">
    <text evidence="9">The sequence shown here is derived from an EMBL/GenBank/DDBJ whole genome shotgun (WGS) entry which is preliminary data.</text>
</comment>
<dbReference type="NCBIfam" id="TIGR00065">
    <property type="entry name" value="ftsZ"/>
    <property type="match status" value="1"/>
</dbReference>
<organism evidence="9 10">
    <name type="scientific">Xanthocytophaga flava</name>
    <dbReference type="NCBI Taxonomy" id="3048013"/>
    <lineage>
        <taxon>Bacteria</taxon>
        <taxon>Pseudomonadati</taxon>
        <taxon>Bacteroidota</taxon>
        <taxon>Cytophagia</taxon>
        <taxon>Cytophagales</taxon>
        <taxon>Rhodocytophagaceae</taxon>
        <taxon>Xanthocytophaga</taxon>
    </lineage>
</organism>
<keyword evidence="4 6" id="KW-0717">Septation</keyword>
<dbReference type="AlphaFoldDB" id="A0AAE3QNU8"/>
<dbReference type="InterPro" id="IPR024757">
    <property type="entry name" value="FtsZ_C"/>
</dbReference>
<feature type="binding site" evidence="4">
    <location>
        <begin position="26"/>
        <end position="30"/>
    </location>
    <ligand>
        <name>GTP</name>
        <dbReference type="ChEBI" id="CHEBI:37565"/>
    </ligand>
</feature>
<feature type="binding site" evidence="4">
    <location>
        <position position="192"/>
    </location>
    <ligand>
        <name>GTP</name>
        <dbReference type="ChEBI" id="CHEBI:37565"/>
    </ligand>
</feature>
<dbReference type="FunFam" id="3.40.50.1440:FF:000001">
    <property type="entry name" value="Cell division protein FtsZ"/>
    <property type="match status" value="1"/>
</dbReference>
<dbReference type="SUPFAM" id="SSF52490">
    <property type="entry name" value="Tubulin nucleotide-binding domain-like"/>
    <property type="match status" value="1"/>
</dbReference>
<dbReference type="SUPFAM" id="SSF55307">
    <property type="entry name" value="Tubulin C-terminal domain-like"/>
    <property type="match status" value="1"/>
</dbReference>
<gene>
    <name evidence="4 9" type="primary">ftsZ</name>
    <name evidence="9" type="ORF">QNI16_07740</name>
</gene>